<keyword evidence="7 9" id="KW-0539">Nucleus</keyword>
<comment type="similarity">
    <text evidence="8">Belongs to the WUS homeobox family.</text>
</comment>
<dbReference type="InterPro" id="IPR044555">
    <property type="entry name" value="WUSCHEL-like"/>
</dbReference>
<evidence type="ECO:0000256" key="4">
    <source>
        <dbReference type="ARBA" id="ARBA00023125"/>
    </source>
</evidence>
<protein>
    <recommendedName>
        <fullName evidence="12">Homeobox domain-containing protein</fullName>
    </recommendedName>
</protein>
<proteinExistence type="inferred from homology"/>
<evidence type="ECO:0000313" key="13">
    <source>
        <dbReference type="EMBL" id="TYH94832.1"/>
    </source>
</evidence>
<dbReference type="GO" id="GO:0099402">
    <property type="term" value="P:plant organ development"/>
    <property type="evidence" value="ECO:0007669"/>
    <property type="project" value="InterPro"/>
</dbReference>
<feature type="region of interest" description="Disordered" evidence="11">
    <location>
        <begin position="96"/>
        <end position="117"/>
    </location>
</feature>
<evidence type="ECO:0000256" key="5">
    <source>
        <dbReference type="ARBA" id="ARBA00023155"/>
    </source>
</evidence>
<evidence type="ECO:0000259" key="12">
    <source>
        <dbReference type="PROSITE" id="PS50071"/>
    </source>
</evidence>
<dbReference type="PROSITE" id="PS50071">
    <property type="entry name" value="HOMEOBOX_2"/>
    <property type="match status" value="1"/>
</dbReference>
<evidence type="ECO:0000256" key="2">
    <source>
        <dbReference type="ARBA" id="ARBA00022473"/>
    </source>
</evidence>
<dbReference type="Pfam" id="PF00046">
    <property type="entry name" value="Homeodomain"/>
    <property type="match status" value="1"/>
</dbReference>
<feature type="region of interest" description="Disordered" evidence="11">
    <location>
        <begin position="1"/>
        <end position="22"/>
    </location>
</feature>
<organism evidence="13 14">
    <name type="scientific">Gossypium tomentosum</name>
    <name type="common">Hawaiian cotton</name>
    <name type="synonym">Gossypium sandvicense</name>
    <dbReference type="NCBI Taxonomy" id="34277"/>
    <lineage>
        <taxon>Eukaryota</taxon>
        <taxon>Viridiplantae</taxon>
        <taxon>Streptophyta</taxon>
        <taxon>Embryophyta</taxon>
        <taxon>Tracheophyta</taxon>
        <taxon>Spermatophyta</taxon>
        <taxon>Magnoliopsida</taxon>
        <taxon>eudicotyledons</taxon>
        <taxon>Gunneridae</taxon>
        <taxon>Pentapetalae</taxon>
        <taxon>rosids</taxon>
        <taxon>malvids</taxon>
        <taxon>Malvales</taxon>
        <taxon>Malvaceae</taxon>
        <taxon>Malvoideae</taxon>
        <taxon>Gossypium</taxon>
    </lineage>
</organism>
<dbReference type="InterPro" id="IPR001356">
    <property type="entry name" value="HD"/>
</dbReference>
<evidence type="ECO:0000256" key="1">
    <source>
        <dbReference type="ARBA" id="ARBA00004123"/>
    </source>
</evidence>
<keyword evidence="6" id="KW-0804">Transcription</keyword>
<dbReference type="Gene3D" id="1.10.10.60">
    <property type="entry name" value="Homeodomain-like"/>
    <property type="match status" value="1"/>
</dbReference>
<dbReference type="PANTHER" id="PTHR45940:SF34">
    <property type="entry name" value="PROTEIN WUSCHEL"/>
    <property type="match status" value="1"/>
</dbReference>
<keyword evidence="3" id="KW-0805">Transcription regulation</keyword>
<name>A0A5D2MUI2_GOSTO</name>
<dbReference type="GO" id="GO:0005634">
    <property type="term" value="C:nucleus"/>
    <property type="evidence" value="ECO:0007669"/>
    <property type="project" value="UniProtKB-SubCell"/>
</dbReference>
<dbReference type="PANTHER" id="PTHR45940">
    <property type="entry name" value="WUSCHEL-RELATED HOMEOBOX 1-RELATED"/>
    <property type="match status" value="1"/>
</dbReference>
<evidence type="ECO:0000256" key="9">
    <source>
        <dbReference type="PROSITE-ProRule" id="PRU00108"/>
    </source>
</evidence>
<dbReference type="EMBL" id="CM017621">
    <property type="protein sequence ID" value="TYH94832.1"/>
    <property type="molecule type" value="Genomic_DNA"/>
</dbReference>
<evidence type="ECO:0000256" key="3">
    <source>
        <dbReference type="ARBA" id="ARBA00023015"/>
    </source>
</evidence>
<dbReference type="CDD" id="cd00086">
    <property type="entry name" value="homeodomain"/>
    <property type="match status" value="1"/>
</dbReference>
<feature type="DNA-binding region" description="Homeobox" evidence="9">
    <location>
        <begin position="29"/>
        <end position="94"/>
    </location>
</feature>
<feature type="compositionally biased region" description="Polar residues" evidence="11">
    <location>
        <begin position="97"/>
        <end position="117"/>
    </location>
</feature>
<dbReference type="AlphaFoldDB" id="A0A5D2MUI2"/>
<keyword evidence="14" id="KW-1185">Reference proteome</keyword>
<sequence>MEPQQQQNQQVPNEDCGGGSGKGSFLCRQSSARWTPTTDQIRILKDLYNNNGVRSPSTDQIQRISARLRQYGKIEGKNVFYWFQNHKARERQKKRFTTTTNHQVPMQSPTTAANNKYPNISPGYSPTSLSSTGALTVGQIGNYGYGSITMEKSFRLSAAKQIGCLFSTLIIHKERIHICTNSFSQPLAKGTIYTCGGSTSVGESLSHNFGWVGFDPTYSSSYTFFEHKKFMEERQKDEDDAEEEAAAPQIETLPLFPMHSEDDNGFCSNIKPRLDSCYSGWYKSEDGYTGSRASLELSLNPYAGRSQDSI</sequence>
<accession>A0A5D2MUI2</accession>
<dbReference type="GO" id="GO:0003677">
    <property type="term" value="F:DNA binding"/>
    <property type="evidence" value="ECO:0007669"/>
    <property type="project" value="UniProtKB-UniRule"/>
</dbReference>
<gene>
    <name evidence="13" type="ORF">ES332_A12G065900v1</name>
</gene>
<dbReference type="InterPro" id="IPR009057">
    <property type="entry name" value="Homeodomain-like_sf"/>
</dbReference>
<comment type="subcellular location">
    <subcellularLocation>
        <location evidence="1 9 10">Nucleus</location>
    </subcellularLocation>
</comment>
<dbReference type="SMART" id="SM00389">
    <property type="entry name" value="HOX"/>
    <property type="match status" value="1"/>
</dbReference>
<dbReference type="GO" id="GO:0003700">
    <property type="term" value="F:DNA-binding transcription factor activity"/>
    <property type="evidence" value="ECO:0007669"/>
    <property type="project" value="InterPro"/>
</dbReference>
<keyword evidence="2" id="KW-0217">Developmental protein</keyword>
<evidence type="ECO:0000256" key="8">
    <source>
        <dbReference type="ARBA" id="ARBA00024040"/>
    </source>
</evidence>
<evidence type="ECO:0000256" key="10">
    <source>
        <dbReference type="RuleBase" id="RU000682"/>
    </source>
</evidence>
<evidence type="ECO:0000313" key="14">
    <source>
        <dbReference type="Proteomes" id="UP000322667"/>
    </source>
</evidence>
<evidence type="ECO:0000256" key="6">
    <source>
        <dbReference type="ARBA" id="ARBA00023163"/>
    </source>
</evidence>
<dbReference type="Proteomes" id="UP000322667">
    <property type="component" value="Chromosome A12"/>
</dbReference>
<keyword evidence="4 9" id="KW-0238">DNA-binding</keyword>
<evidence type="ECO:0000256" key="11">
    <source>
        <dbReference type="SAM" id="MobiDB-lite"/>
    </source>
</evidence>
<evidence type="ECO:0000256" key="7">
    <source>
        <dbReference type="ARBA" id="ARBA00023242"/>
    </source>
</evidence>
<feature type="domain" description="Homeobox" evidence="12">
    <location>
        <begin position="27"/>
        <end position="93"/>
    </location>
</feature>
<reference evidence="13 14" key="1">
    <citation type="submission" date="2019-07" db="EMBL/GenBank/DDBJ databases">
        <title>WGS assembly of Gossypium tomentosum.</title>
        <authorList>
            <person name="Chen Z.J."/>
            <person name="Sreedasyam A."/>
            <person name="Ando A."/>
            <person name="Song Q."/>
            <person name="De L."/>
            <person name="Hulse-Kemp A."/>
            <person name="Ding M."/>
            <person name="Ye W."/>
            <person name="Kirkbride R."/>
            <person name="Jenkins J."/>
            <person name="Plott C."/>
            <person name="Lovell J."/>
            <person name="Lin Y.-M."/>
            <person name="Vaughn R."/>
            <person name="Liu B."/>
            <person name="Li W."/>
            <person name="Simpson S."/>
            <person name="Scheffler B."/>
            <person name="Saski C."/>
            <person name="Grover C."/>
            <person name="Hu G."/>
            <person name="Conover J."/>
            <person name="Carlson J."/>
            <person name="Shu S."/>
            <person name="Boston L."/>
            <person name="Williams M."/>
            <person name="Peterson D."/>
            <person name="Mcgee K."/>
            <person name="Jones D."/>
            <person name="Wendel J."/>
            <person name="Stelly D."/>
            <person name="Grimwood J."/>
            <person name="Schmutz J."/>
        </authorList>
    </citation>
    <scope>NUCLEOTIDE SEQUENCE [LARGE SCALE GENOMIC DNA]</scope>
    <source>
        <strain evidence="13">7179.01</strain>
    </source>
</reference>
<feature type="compositionally biased region" description="Low complexity" evidence="11">
    <location>
        <begin position="1"/>
        <end position="10"/>
    </location>
</feature>
<dbReference type="SUPFAM" id="SSF46689">
    <property type="entry name" value="Homeodomain-like"/>
    <property type="match status" value="1"/>
</dbReference>
<keyword evidence="5 9" id="KW-0371">Homeobox</keyword>